<dbReference type="Gene3D" id="2.170.130.10">
    <property type="entry name" value="TonB-dependent receptor, plug domain"/>
    <property type="match status" value="1"/>
</dbReference>
<dbReference type="RefSeq" id="WP_185661600.1">
    <property type="nucleotide sequence ID" value="NZ_CAWPOO010000013.1"/>
</dbReference>
<dbReference type="EMBL" id="JACHVC010000013">
    <property type="protein sequence ID" value="MBC2607733.1"/>
    <property type="molecule type" value="Genomic_DNA"/>
</dbReference>
<evidence type="ECO:0000256" key="4">
    <source>
        <dbReference type="ARBA" id="ARBA00022692"/>
    </source>
</evidence>
<dbReference type="Proteomes" id="UP000526501">
    <property type="component" value="Unassembled WGS sequence"/>
</dbReference>
<dbReference type="SUPFAM" id="SSF56935">
    <property type="entry name" value="Porins"/>
    <property type="match status" value="1"/>
</dbReference>
<evidence type="ECO:0000256" key="11">
    <source>
        <dbReference type="RuleBase" id="RU003357"/>
    </source>
</evidence>
<dbReference type="GO" id="GO:0009279">
    <property type="term" value="C:cell outer membrane"/>
    <property type="evidence" value="ECO:0007669"/>
    <property type="project" value="UniProtKB-SubCell"/>
</dbReference>
<dbReference type="Pfam" id="PF07715">
    <property type="entry name" value="Plug"/>
    <property type="match status" value="1"/>
</dbReference>
<keyword evidence="15" id="KW-1185">Reference proteome</keyword>
<dbReference type="PANTHER" id="PTHR30069">
    <property type="entry name" value="TONB-DEPENDENT OUTER MEMBRANE RECEPTOR"/>
    <property type="match status" value="1"/>
</dbReference>
<dbReference type="InterPro" id="IPR036942">
    <property type="entry name" value="Beta-barrel_TonB_sf"/>
</dbReference>
<sequence>MNQQTEYNFKNSIRFCCAVGFGIAGLASPARSQDSLAEDVHELDAFSVSASRLELPIQQVGSTVDVLDTYELNQGADLFLVDALRELPGLVMRNNGGAGNSFGITTRGLNSNRPKVLLNGIDVSNPSSGQILNLGNLFTSSVSRVEMLRGPQSSIYGADALAGVISIDTLSPDSAPGGRAALSYGSHDTYDYSLGHSGSQGALSWSVDGMIHESEGFSAQSPSYGEAWADDDTYDNTTFTGALGYQLSEKARLFASAVYMDTYAEYDPGDPAWVWGTVSGDYYATTEELFARVGSDFTVQDNWQSTLALGYSDVESSSYSDGYVYDSNGRRYSYEWINQIEASEAWSVVAGLEYKSEENLSDIGNRNDLSAYMENVFRVNENLDVTLGARYDDNSAYGEEGTYRATFSYRIDDLDARVRGSLGTSFQAPSFYQLFSPYYGNVDLKAESGKGWDLGVEKSLLDGNLSFSSTLFGNKVSDKIVWSGVYNNVSEYKSVGVESALRYFFSDTLSFKAAYTYSDAEEDGGLEPLRVPRHVGSIGTNYSALDGDLNLNLDLVAVSSQFSDSTARAAGTRLDGYQVVNFAARYKVSEQYSLWLRVGNLFDSEYEEISGYETDGINANAGVRMAF</sequence>
<evidence type="ECO:0000313" key="14">
    <source>
        <dbReference type="EMBL" id="MBC2607733.1"/>
    </source>
</evidence>
<evidence type="ECO:0000259" key="12">
    <source>
        <dbReference type="Pfam" id="PF00593"/>
    </source>
</evidence>
<keyword evidence="2 10" id="KW-0813">Transport</keyword>
<gene>
    <name evidence="14" type="ORF">H5P27_16895</name>
</gene>
<evidence type="ECO:0000256" key="6">
    <source>
        <dbReference type="ARBA" id="ARBA00023077"/>
    </source>
</evidence>
<dbReference type="Gene3D" id="2.40.170.20">
    <property type="entry name" value="TonB-dependent receptor, beta-barrel domain"/>
    <property type="match status" value="1"/>
</dbReference>
<dbReference type="InterPro" id="IPR037066">
    <property type="entry name" value="Plug_dom_sf"/>
</dbReference>
<dbReference type="GO" id="GO:0044718">
    <property type="term" value="P:siderophore transmembrane transport"/>
    <property type="evidence" value="ECO:0007669"/>
    <property type="project" value="TreeGrafter"/>
</dbReference>
<keyword evidence="9 10" id="KW-0998">Cell outer membrane</keyword>
<comment type="subcellular location">
    <subcellularLocation>
        <location evidence="1 10">Cell outer membrane</location>
        <topology evidence="1 10">Multi-pass membrane protein</topology>
    </subcellularLocation>
</comment>
<keyword evidence="3 10" id="KW-1134">Transmembrane beta strand</keyword>
<comment type="caution">
    <text evidence="14">The sequence shown here is derived from an EMBL/GenBank/DDBJ whole genome shotgun (WGS) entry which is preliminary data.</text>
</comment>
<accession>A0A7X1B8Q9</accession>
<evidence type="ECO:0000313" key="15">
    <source>
        <dbReference type="Proteomes" id="UP000526501"/>
    </source>
</evidence>
<organism evidence="14 15">
    <name type="scientific">Pelagicoccus albus</name>
    <dbReference type="NCBI Taxonomy" id="415222"/>
    <lineage>
        <taxon>Bacteria</taxon>
        <taxon>Pseudomonadati</taxon>
        <taxon>Verrucomicrobiota</taxon>
        <taxon>Opitutia</taxon>
        <taxon>Puniceicoccales</taxon>
        <taxon>Pelagicoccaceae</taxon>
        <taxon>Pelagicoccus</taxon>
    </lineage>
</organism>
<dbReference type="CDD" id="cd01347">
    <property type="entry name" value="ligand_gated_channel"/>
    <property type="match status" value="1"/>
</dbReference>
<dbReference type="InterPro" id="IPR000531">
    <property type="entry name" value="Beta-barrel_TonB"/>
</dbReference>
<evidence type="ECO:0000256" key="1">
    <source>
        <dbReference type="ARBA" id="ARBA00004571"/>
    </source>
</evidence>
<dbReference type="InterPro" id="IPR012910">
    <property type="entry name" value="Plug_dom"/>
</dbReference>
<evidence type="ECO:0000256" key="9">
    <source>
        <dbReference type="ARBA" id="ARBA00023237"/>
    </source>
</evidence>
<evidence type="ECO:0000256" key="8">
    <source>
        <dbReference type="ARBA" id="ARBA00023170"/>
    </source>
</evidence>
<dbReference type="InterPro" id="IPR039426">
    <property type="entry name" value="TonB-dep_rcpt-like"/>
</dbReference>
<evidence type="ECO:0000256" key="2">
    <source>
        <dbReference type="ARBA" id="ARBA00022448"/>
    </source>
</evidence>
<evidence type="ECO:0000256" key="7">
    <source>
        <dbReference type="ARBA" id="ARBA00023136"/>
    </source>
</evidence>
<keyword evidence="4 10" id="KW-0812">Transmembrane</keyword>
<feature type="domain" description="TonB-dependent receptor-like beta-barrel" evidence="12">
    <location>
        <begin position="189"/>
        <end position="601"/>
    </location>
</feature>
<reference evidence="14 15" key="1">
    <citation type="submission" date="2020-07" db="EMBL/GenBank/DDBJ databases">
        <authorList>
            <person name="Feng X."/>
        </authorList>
    </citation>
    <scope>NUCLEOTIDE SEQUENCE [LARGE SCALE GENOMIC DNA]</scope>
    <source>
        <strain evidence="14 15">JCM23202</strain>
    </source>
</reference>
<evidence type="ECO:0000256" key="5">
    <source>
        <dbReference type="ARBA" id="ARBA00022729"/>
    </source>
</evidence>
<evidence type="ECO:0000259" key="13">
    <source>
        <dbReference type="Pfam" id="PF07715"/>
    </source>
</evidence>
<name>A0A7X1B8Q9_9BACT</name>
<dbReference type="PANTHER" id="PTHR30069:SF29">
    <property type="entry name" value="HEMOGLOBIN AND HEMOGLOBIN-HAPTOGLOBIN-BINDING PROTEIN 1-RELATED"/>
    <property type="match status" value="1"/>
</dbReference>
<evidence type="ECO:0000256" key="3">
    <source>
        <dbReference type="ARBA" id="ARBA00022452"/>
    </source>
</evidence>
<keyword evidence="6 11" id="KW-0798">TonB box</keyword>
<dbReference type="AlphaFoldDB" id="A0A7X1B8Q9"/>
<protein>
    <submittedName>
        <fullName evidence="14">TonB-dependent receptor</fullName>
    </submittedName>
</protein>
<keyword evidence="7 10" id="KW-0472">Membrane</keyword>
<keyword evidence="8 14" id="KW-0675">Receptor</keyword>
<feature type="domain" description="TonB-dependent receptor plug" evidence="13">
    <location>
        <begin position="57"/>
        <end position="164"/>
    </location>
</feature>
<dbReference type="PROSITE" id="PS52016">
    <property type="entry name" value="TONB_DEPENDENT_REC_3"/>
    <property type="match status" value="1"/>
</dbReference>
<evidence type="ECO:0000256" key="10">
    <source>
        <dbReference type="PROSITE-ProRule" id="PRU01360"/>
    </source>
</evidence>
<dbReference type="GO" id="GO:0015344">
    <property type="term" value="F:siderophore uptake transmembrane transporter activity"/>
    <property type="evidence" value="ECO:0007669"/>
    <property type="project" value="TreeGrafter"/>
</dbReference>
<dbReference type="Pfam" id="PF00593">
    <property type="entry name" value="TonB_dep_Rec_b-barrel"/>
    <property type="match status" value="1"/>
</dbReference>
<keyword evidence="5" id="KW-0732">Signal</keyword>
<proteinExistence type="inferred from homology"/>
<comment type="similarity">
    <text evidence="10 11">Belongs to the TonB-dependent receptor family.</text>
</comment>